<dbReference type="InterPro" id="IPR044980">
    <property type="entry name" value="NDUFB2_plant/fungi"/>
</dbReference>
<dbReference type="AlphaFoldDB" id="A0A1Y1HWA9"/>
<gene>
    <name evidence="2" type="ORF">KFL_001290210</name>
</gene>
<dbReference type="PANTHER" id="PTHR36987:SF1">
    <property type="entry name" value="NADH DEHYDROGENASE [UBIQUINONE] 1 BETA SUBCOMPLEX SUBUNIT 2"/>
    <property type="match status" value="1"/>
</dbReference>
<name>A0A1Y1HWA9_KLENI</name>
<accession>A0A1Y1HWA9</accession>
<dbReference type="GO" id="GO:0045271">
    <property type="term" value="C:respiratory chain complex I"/>
    <property type="evidence" value="ECO:0007669"/>
    <property type="project" value="InterPro"/>
</dbReference>
<evidence type="ECO:0000313" key="3">
    <source>
        <dbReference type="Proteomes" id="UP000054558"/>
    </source>
</evidence>
<evidence type="ECO:0000313" key="2">
    <source>
        <dbReference type="EMBL" id="GAQ82930.1"/>
    </source>
</evidence>
<sequence>MAGGHGPGITYAGLTLYPPKRWQVRTGQGMCALMWFWILYRAKEDGAVFLGLRHPWDHHAHGHSANHDDGHSHTDKVPSKADQ</sequence>
<feature type="region of interest" description="Disordered" evidence="1">
    <location>
        <begin position="60"/>
        <end position="83"/>
    </location>
</feature>
<dbReference type="OrthoDB" id="531564at2759"/>
<evidence type="ECO:0000256" key="1">
    <source>
        <dbReference type="SAM" id="MobiDB-lite"/>
    </source>
</evidence>
<reference evidence="2 3" key="1">
    <citation type="journal article" date="2014" name="Nat. Commun.">
        <title>Klebsormidium flaccidum genome reveals primary factors for plant terrestrial adaptation.</title>
        <authorList>
            <person name="Hori K."/>
            <person name="Maruyama F."/>
            <person name="Fujisawa T."/>
            <person name="Togashi T."/>
            <person name="Yamamoto N."/>
            <person name="Seo M."/>
            <person name="Sato S."/>
            <person name="Yamada T."/>
            <person name="Mori H."/>
            <person name="Tajima N."/>
            <person name="Moriyama T."/>
            <person name="Ikeuchi M."/>
            <person name="Watanabe M."/>
            <person name="Wada H."/>
            <person name="Kobayashi K."/>
            <person name="Saito M."/>
            <person name="Masuda T."/>
            <person name="Sasaki-Sekimoto Y."/>
            <person name="Mashiguchi K."/>
            <person name="Awai K."/>
            <person name="Shimojima M."/>
            <person name="Masuda S."/>
            <person name="Iwai M."/>
            <person name="Nobusawa T."/>
            <person name="Narise T."/>
            <person name="Kondo S."/>
            <person name="Saito H."/>
            <person name="Sato R."/>
            <person name="Murakawa M."/>
            <person name="Ihara Y."/>
            <person name="Oshima-Yamada Y."/>
            <person name="Ohtaka K."/>
            <person name="Satoh M."/>
            <person name="Sonobe K."/>
            <person name="Ishii M."/>
            <person name="Ohtani R."/>
            <person name="Kanamori-Sato M."/>
            <person name="Honoki R."/>
            <person name="Miyazaki D."/>
            <person name="Mochizuki H."/>
            <person name="Umetsu J."/>
            <person name="Higashi K."/>
            <person name="Shibata D."/>
            <person name="Kamiya Y."/>
            <person name="Sato N."/>
            <person name="Nakamura Y."/>
            <person name="Tabata S."/>
            <person name="Ida S."/>
            <person name="Kurokawa K."/>
            <person name="Ohta H."/>
        </authorList>
    </citation>
    <scope>NUCLEOTIDE SEQUENCE [LARGE SCALE GENOMIC DNA]</scope>
    <source>
        <strain evidence="2 3">NIES-2285</strain>
    </source>
</reference>
<proteinExistence type="predicted"/>
<dbReference type="OMA" id="WHVITGK"/>
<dbReference type="GO" id="GO:0005743">
    <property type="term" value="C:mitochondrial inner membrane"/>
    <property type="evidence" value="ECO:0007669"/>
    <property type="project" value="InterPro"/>
</dbReference>
<keyword evidence="3" id="KW-1185">Reference proteome</keyword>
<dbReference type="Proteomes" id="UP000054558">
    <property type="component" value="Unassembled WGS sequence"/>
</dbReference>
<dbReference type="EMBL" id="DF237078">
    <property type="protein sequence ID" value="GAQ82930.1"/>
    <property type="molecule type" value="Genomic_DNA"/>
</dbReference>
<organism evidence="2 3">
    <name type="scientific">Klebsormidium nitens</name>
    <name type="common">Green alga</name>
    <name type="synonym">Ulothrix nitens</name>
    <dbReference type="NCBI Taxonomy" id="105231"/>
    <lineage>
        <taxon>Eukaryota</taxon>
        <taxon>Viridiplantae</taxon>
        <taxon>Streptophyta</taxon>
        <taxon>Klebsormidiophyceae</taxon>
        <taxon>Klebsormidiales</taxon>
        <taxon>Klebsormidiaceae</taxon>
        <taxon>Klebsormidium</taxon>
    </lineage>
</organism>
<dbReference type="PANTHER" id="PTHR36987">
    <property type="entry name" value="NADH DEHYDROGENASE [UBIQUINONE] 1 BETA SUBCOMPLEX SUBUNIT 2-LIKE"/>
    <property type="match status" value="1"/>
</dbReference>
<dbReference type="STRING" id="105231.A0A1Y1HWA9"/>
<protein>
    <recommendedName>
        <fullName evidence="4">NADH dehydrogenase [ubiquinone] 1 beta subcomplex subunit 2</fullName>
    </recommendedName>
</protein>
<evidence type="ECO:0008006" key="4">
    <source>
        <dbReference type="Google" id="ProtNLM"/>
    </source>
</evidence>